<gene>
    <name evidence="2" type="ORF">Pcinc_024429</name>
</gene>
<comment type="caution">
    <text evidence="2">The sequence shown here is derived from an EMBL/GenBank/DDBJ whole genome shotgun (WGS) entry which is preliminary data.</text>
</comment>
<feature type="compositionally biased region" description="Basic residues" evidence="1">
    <location>
        <begin position="91"/>
        <end position="105"/>
    </location>
</feature>
<evidence type="ECO:0000313" key="3">
    <source>
        <dbReference type="Proteomes" id="UP001286313"/>
    </source>
</evidence>
<name>A0AAE1F9Y4_PETCI</name>
<dbReference type="EMBL" id="JAWQEG010002685">
    <property type="protein sequence ID" value="KAK3870330.1"/>
    <property type="molecule type" value="Genomic_DNA"/>
</dbReference>
<proteinExistence type="predicted"/>
<organism evidence="2 3">
    <name type="scientific">Petrolisthes cinctipes</name>
    <name type="common">Flat porcelain crab</name>
    <dbReference type="NCBI Taxonomy" id="88211"/>
    <lineage>
        <taxon>Eukaryota</taxon>
        <taxon>Metazoa</taxon>
        <taxon>Ecdysozoa</taxon>
        <taxon>Arthropoda</taxon>
        <taxon>Crustacea</taxon>
        <taxon>Multicrustacea</taxon>
        <taxon>Malacostraca</taxon>
        <taxon>Eumalacostraca</taxon>
        <taxon>Eucarida</taxon>
        <taxon>Decapoda</taxon>
        <taxon>Pleocyemata</taxon>
        <taxon>Anomura</taxon>
        <taxon>Galatheoidea</taxon>
        <taxon>Porcellanidae</taxon>
        <taxon>Petrolisthes</taxon>
    </lineage>
</organism>
<sequence>MKGEGAVLDVSERKKYVAVDMSGVKNGSHTVRRNAPLLLFMVCEPLTRTAAPPYHHPPPPPHITTLQGLHGALCPRWGFGEVDTPSPHPPSQRKGKQKLKKKAKLNRIEIKRMIED</sequence>
<dbReference type="AlphaFoldDB" id="A0AAE1F9Y4"/>
<reference evidence="2" key="1">
    <citation type="submission" date="2023-10" db="EMBL/GenBank/DDBJ databases">
        <title>Genome assemblies of two species of porcelain crab, Petrolisthes cinctipes and Petrolisthes manimaculis (Anomura: Porcellanidae).</title>
        <authorList>
            <person name="Angst P."/>
        </authorList>
    </citation>
    <scope>NUCLEOTIDE SEQUENCE</scope>
    <source>
        <strain evidence="2">PB745_01</strain>
        <tissue evidence="2">Gill</tissue>
    </source>
</reference>
<keyword evidence="3" id="KW-1185">Reference proteome</keyword>
<accession>A0AAE1F9Y4</accession>
<dbReference type="Proteomes" id="UP001286313">
    <property type="component" value="Unassembled WGS sequence"/>
</dbReference>
<feature type="region of interest" description="Disordered" evidence="1">
    <location>
        <begin position="78"/>
        <end position="105"/>
    </location>
</feature>
<protein>
    <submittedName>
        <fullName evidence="2">Uncharacterized protein</fullName>
    </submittedName>
</protein>
<evidence type="ECO:0000313" key="2">
    <source>
        <dbReference type="EMBL" id="KAK3870330.1"/>
    </source>
</evidence>
<evidence type="ECO:0000256" key="1">
    <source>
        <dbReference type="SAM" id="MobiDB-lite"/>
    </source>
</evidence>